<dbReference type="RefSeq" id="YP_009605088.1">
    <property type="nucleotide sequence ID" value="NC_041971.1"/>
</dbReference>
<accession>G1D5G0</accession>
<dbReference type="OrthoDB" id="29022at10239"/>
<dbReference type="EMBL" id="JF937105">
    <property type="protein sequence ID" value="AEK10009.1"/>
    <property type="molecule type" value="Genomic_DNA"/>
</dbReference>
<evidence type="ECO:0000313" key="1">
    <source>
        <dbReference type="EMBL" id="AEK10009.1"/>
    </source>
</evidence>
<keyword evidence="2" id="KW-1185">Reference proteome</keyword>
<gene>
    <name evidence="1" type="primary">98</name>
    <name evidence="1" type="ORF">PBI_REY_98</name>
</gene>
<dbReference type="Proteomes" id="UP000008418">
    <property type="component" value="Segment"/>
</dbReference>
<reference evidence="1 2" key="1">
    <citation type="journal article" date="2011" name="PLoS ONE">
        <title>Cluster K Mycobacteriophages: Insights into the Evolutionary Origins of Mycobacteriophage TM4.</title>
        <authorList>
            <person name="Pope W.H."/>
            <person name="Ferreira C.M."/>
            <person name="Jacobs-Sera D."/>
            <person name="Benjamin R.C."/>
            <person name="Davis A.J."/>
            <person name="Dejong R.J."/>
            <person name="Elgin S.C."/>
            <person name="Guilfoile F.R."/>
            <person name="Forsyth M.H."/>
            <person name="Harris A.D."/>
            <person name="Harvey S.E."/>
            <person name="Hughes L.E."/>
            <person name="Hynes P.M."/>
            <person name="Jackson A.S."/>
            <person name="Jalal M.D."/>
            <person name="Macmurray E.A."/>
            <person name="Manley C.M."/>
            <person name="McDonough M.J."/>
            <person name="Mosier J.L."/>
            <person name="Osterbann L.J."/>
            <person name="Rabinowitz H.S."/>
            <person name="Rhyan C.N."/>
            <person name="Russell D.A."/>
            <person name="Saha M.S."/>
            <person name="Shaffer C.D."/>
            <person name="Simon S.E."/>
            <person name="Sims E.F."/>
            <person name="Tovar I.G."/>
            <person name="Weisser E.G."/>
            <person name="Wertz J.T."/>
            <person name="Weston-Hafer K.A."/>
            <person name="Williamson K.E."/>
            <person name="Zhang B."/>
            <person name="Cresawn S.G."/>
            <person name="Jain P."/>
            <person name="Piuri M."/>
            <person name="Jacobs W.R.Jr."/>
            <person name="Hendrix R.W."/>
            <person name="Hatfull G.F."/>
        </authorList>
    </citation>
    <scope>NUCLEOTIDE SEQUENCE [LARGE SCALE GENOMIC DNA]</scope>
    <source>
        <strain evidence="1">Rey</strain>
    </source>
</reference>
<evidence type="ECO:0000313" key="2">
    <source>
        <dbReference type="Proteomes" id="UP000008418"/>
    </source>
</evidence>
<name>G1D5G0_9CAUD</name>
<dbReference type="GeneID" id="40081010"/>
<dbReference type="KEGG" id="vg:40081010"/>
<sequence>MSDARIVLTIDYEPNLDHYPEHITTKREAMEFDVAQMRAGEVGDLELVDYAESVDWRVEDH</sequence>
<organism evidence="1 2">
    <name type="scientific">Mycobacterium phage Rey</name>
    <dbReference type="NCBI Taxonomy" id="1034115"/>
    <lineage>
        <taxon>Viruses</taxon>
        <taxon>Duplodnaviria</taxon>
        <taxon>Heunggongvirae</taxon>
        <taxon>Uroviricota</taxon>
        <taxon>Caudoviricetes</taxon>
        <taxon>Vilmaviridae</taxon>
        <taxon>Mclasvirinae</taxon>
        <taxon>Reyvirus</taxon>
        <taxon>Reyvirus rey</taxon>
    </lineage>
</organism>
<protein>
    <submittedName>
        <fullName evidence="1">Uncharacterized protein</fullName>
    </submittedName>
</protein>
<proteinExistence type="predicted"/>